<evidence type="ECO:0000256" key="8">
    <source>
        <dbReference type="ARBA" id="ARBA00023136"/>
    </source>
</evidence>
<name>A0A342CFI5_9NEOP</name>
<comment type="subcellular location">
    <subcellularLocation>
        <location evidence="1">Membrane</location>
        <topology evidence="1">Multi-pass membrane protein</topology>
    </subcellularLocation>
</comment>
<dbReference type="Gene3D" id="1.10.287.3510">
    <property type="match status" value="1"/>
</dbReference>
<organism evidence="12">
    <name type="scientific">Hydromanicus wulaianus</name>
    <dbReference type="NCBI Taxonomy" id="1435189"/>
    <lineage>
        <taxon>Eukaryota</taxon>
        <taxon>Metazoa</taxon>
        <taxon>Ecdysozoa</taxon>
        <taxon>Arthropoda</taxon>
        <taxon>Hexapoda</taxon>
        <taxon>Insecta</taxon>
        <taxon>Pterygota</taxon>
        <taxon>Neoptera</taxon>
        <taxon>Endopterygota</taxon>
        <taxon>Trichoptera</taxon>
        <taxon>Annulipalpia</taxon>
        <taxon>Hydropsychoidea</taxon>
        <taxon>Hydropsychidae</taxon>
        <taxon>Hydropsychinae</taxon>
        <taxon>Hydromanicus</taxon>
    </lineage>
</organism>
<evidence type="ECO:0000256" key="10">
    <source>
        <dbReference type="ARBA" id="ARBA00049551"/>
    </source>
</evidence>
<dbReference type="GO" id="GO:0016020">
    <property type="term" value="C:membrane"/>
    <property type="evidence" value="ECO:0007669"/>
    <property type="project" value="UniProtKB-SubCell"/>
</dbReference>
<geneLocation type="mitochondrion" evidence="12"/>
<evidence type="ECO:0000256" key="9">
    <source>
        <dbReference type="ARBA" id="ARBA00031586"/>
    </source>
</evidence>
<proteinExistence type="inferred from homology"/>
<dbReference type="RefSeq" id="YP_009440931.1">
    <property type="nucleotide sequence ID" value="NC_036156.1"/>
</dbReference>
<evidence type="ECO:0000256" key="6">
    <source>
        <dbReference type="ARBA" id="ARBA00022989"/>
    </source>
</evidence>
<accession>A0A342CFI5</accession>
<evidence type="ECO:0000256" key="5">
    <source>
        <dbReference type="ARBA" id="ARBA00022967"/>
    </source>
</evidence>
<feature type="transmembrane region" description="Helical" evidence="11">
    <location>
        <begin position="29"/>
        <end position="49"/>
    </location>
</feature>
<dbReference type="EMBL" id="KF717095">
    <property type="protein sequence ID" value="AHC32061.1"/>
    <property type="molecule type" value="Genomic_DNA"/>
</dbReference>
<feature type="transmembrane region" description="Helical" evidence="11">
    <location>
        <begin position="6"/>
        <end position="22"/>
    </location>
</feature>
<dbReference type="GeneID" id="34829184"/>
<evidence type="ECO:0000256" key="1">
    <source>
        <dbReference type="ARBA" id="ARBA00004141"/>
    </source>
</evidence>
<protein>
    <recommendedName>
        <fullName evidence="3">NADH-ubiquinone oxidoreductase chain 4L</fullName>
    </recommendedName>
    <alternativeName>
        <fullName evidence="9">NADH dehydrogenase subunit 4L</fullName>
    </alternativeName>
</protein>
<evidence type="ECO:0000256" key="7">
    <source>
        <dbReference type="ARBA" id="ARBA00023027"/>
    </source>
</evidence>
<keyword evidence="5" id="KW-1278">Translocase</keyword>
<keyword evidence="4 11" id="KW-0812">Transmembrane</keyword>
<keyword evidence="7" id="KW-0520">NAD</keyword>
<evidence type="ECO:0000256" key="3">
    <source>
        <dbReference type="ARBA" id="ARBA00016612"/>
    </source>
</evidence>
<evidence type="ECO:0000313" key="12">
    <source>
        <dbReference type="EMBL" id="AHC32061.1"/>
    </source>
</evidence>
<dbReference type="Pfam" id="PF00420">
    <property type="entry name" value="Oxidored_q2"/>
    <property type="match status" value="1"/>
</dbReference>
<comment type="similarity">
    <text evidence="2">Belongs to the complex I subunit 4L family.</text>
</comment>
<reference evidence="12" key="1">
    <citation type="submission" date="2013-10" db="EMBL/GenBank/DDBJ databases">
        <authorList>
            <person name="Chen S.I."/>
        </authorList>
    </citation>
    <scope>NUCLEOTIDE SEQUENCE</scope>
</reference>
<sequence>MISLINFLMLMFFIGNYMLISNRKHLLNMLLSLEFLMLILMFILFFYLAEIMNDIYFLMMFLVMMVCEGVLGVSILVVLIRMMGSDYFQIFNLLKC</sequence>
<dbReference type="CTD" id="4539"/>
<evidence type="ECO:0000256" key="4">
    <source>
        <dbReference type="ARBA" id="ARBA00022692"/>
    </source>
</evidence>
<dbReference type="GO" id="GO:0008137">
    <property type="term" value="F:NADH dehydrogenase (ubiquinone) activity"/>
    <property type="evidence" value="ECO:0007669"/>
    <property type="project" value="UniProtKB-EC"/>
</dbReference>
<feature type="transmembrane region" description="Helical" evidence="11">
    <location>
        <begin position="55"/>
        <end position="80"/>
    </location>
</feature>
<comment type="catalytic activity">
    <reaction evidence="10">
        <text>a ubiquinone + NADH + 5 H(+)(in) = a ubiquinol + NAD(+) + 4 H(+)(out)</text>
        <dbReference type="Rhea" id="RHEA:29091"/>
        <dbReference type="Rhea" id="RHEA-COMP:9565"/>
        <dbReference type="Rhea" id="RHEA-COMP:9566"/>
        <dbReference type="ChEBI" id="CHEBI:15378"/>
        <dbReference type="ChEBI" id="CHEBI:16389"/>
        <dbReference type="ChEBI" id="CHEBI:17976"/>
        <dbReference type="ChEBI" id="CHEBI:57540"/>
        <dbReference type="ChEBI" id="CHEBI:57945"/>
        <dbReference type="EC" id="7.1.1.2"/>
    </reaction>
</comment>
<keyword evidence="12" id="KW-0496">Mitochondrion</keyword>
<keyword evidence="6 11" id="KW-1133">Transmembrane helix</keyword>
<dbReference type="AlphaFoldDB" id="A0A342CFI5"/>
<gene>
    <name evidence="12" type="primary">ND4L</name>
</gene>
<keyword evidence="8 11" id="KW-0472">Membrane</keyword>
<evidence type="ECO:0000256" key="2">
    <source>
        <dbReference type="ARBA" id="ARBA00010519"/>
    </source>
</evidence>
<evidence type="ECO:0000256" key="11">
    <source>
        <dbReference type="SAM" id="Phobius"/>
    </source>
</evidence>
<dbReference type="InterPro" id="IPR039428">
    <property type="entry name" value="NUOK/Mnh_C1-like"/>
</dbReference>